<dbReference type="OrthoDB" id="31498at10239"/>
<dbReference type="EMBL" id="KU253712">
    <property type="protein sequence ID" value="AMB18651.1"/>
    <property type="molecule type" value="Genomic_DNA"/>
</dbReference>
<dbReference type="Proteomes" id="UP000204502">
    <property type="component" value="Segment"/>
</dbReference>
<evidence type="ECO:0000259" key="1">
    <source>
        <dbReference type="Pfam" id="PF23159"/>
    </source>
</evidence>
<name>A0A109ZRF4_9CAUD</name>
<gene>
    <name evidence="2" type="ORF">Eldridge_071</name>
</gene>
<proteinExistence type="predicted"/>
<keyword evidence="3" id="KW-1185">Reference proteome</keyword>
<dbReference type="RefSeq" id="YP_009274775.1">
    <property type="nucleotide sequence ID" value="NC_030920.1"/>
</dbReference>
<organism evidence="2 3">
    <name type="scientific">Bacillus phage Eldridge</name>
    <dbReference type="NCBI Taxonomy" id="1776293"/>
    <lineage>
        <taxon>Viruses</taxon>
        <taxon>Duplodnaviria</taxon>
        <taxon>Heunggongvirae</taxon>
        <taxon>Uroviricota</taxon>
        <taxon>Caudoviricetes</taxon>
        <taxon>Herelleviridae</taxon>
        <taxon>Bastillevirinae</taxon>
        <taxon>Eldridgevirus</taxon>
        <taxon>Eldridgevirus eldridge</taxon>
    </lineage>
</organism>
<protein>
    <recommendedName>
        <fullName evidence="1">Repressor Rok winged helix domain-containing protein</fullName>
    </recommendedName>
</protein>
<evidence type="ECO:0000313" key="3">
    <source>
        <dbReference type="Proteomes" id="UP000204502"/>
    </source>
</evidence>
<dbReference type="InterPro" id="IPR056984">
    <property type="entry name" value="WH_Rok"/>
</dbReference>
<sequence>MSEVTFNERQAIKEYIDYLKKENDRITEMYRESRERYMSEYKEAIQRLRVLDDIDRKIEKAEAPAPVIQEAAPSEPQGMSLQEALELYNKERQSEPTSDDIAFEYNRQEEEKKEQLYKEKKYVRLLDHKQLTEEIASILKKAGRPIKSSELKKQLNDMDYPVANIYSVLQSAMIYDPKIEQAMRGYYQYKL</sequence>
<evidence type="ECO:0000313" key="2">
    <source>
        <dbReference type="EMBL" id="AMB18651.1"/>
    </source>
</evidence>
<feature type="domain" description="Repressor Rok winged helix" evidence="1">
    <location>
        <begin position="133"/>
        <end position="187"/>
    </location>
</feature>
<dbReference type="KEGG" id="vg:28801730"/>
<dbReference type="GeneID" id="28801730"/>
<reference evidence="2 3" key="1">
    <citation type="journal article" date="2016" name="Genome Announc.">
        <title>Complete Genome Sequence of Bacillus megaterium Bacteriophage Eldridge.</title>
        <authorList>
            <person name="Reveille A.M."/>
            <person name="Eldridge K.A."/>
            <person name="Temple L.M."/>
        </authorList>
    </citation>
    <scope>NUCLEOTIDE SEQUENCE [LARGE SCALE GENOMIC DNA]</scope>
</reference>
<dbReference type="Pfam" id="PF23159">
    <property type="entry name" value="WHD_Rok"/>
    <property type="match status" value="1"/>
</dbReference>
<accession>A0A109ZRF4</accession>